<protein>
    <submittedName>
        <fullName evidence="1">Uncharacterized protein</fullName>
    </submittedName>
</protein>
<dbReference type="AlphaFoldDB" id="B3PEP7"/>
<organism evidence="1 2">
    <name type="scientific">Cellvibrio japonicus (strain Ueda107)</name>
    <name type="common">Pseudomonas fluorescens subsp. cellulosa</name>
    <dbReference type="NCBI Taxonomy" id="498211"/>
    <lineage>
        <taxon>Bacteria</taxon>
        <taxon>Pseudomonadati</taxon>
        <taxon>Pseudomonadota</taxon>
        <taxon>Gammaproteobacteria</taxon>
        <taxon>Cellvibrionales</taxon>
        <taxon>Cellvibrionaceae</taxon>
        <taxon>Cellvibrio</taxon>
    </lineage>
</organism>
<gene>
    <name evidence="1" type="ordered locus">CJA_0026</name>
</gene>
<proteinExistence type="predicted"/>
<dbReference type="HOGENOM" id="CLU_3306771_0_0_6"/>
<dbReference type="STRING" id="498211.CJA_0026"/>
<dbReference type="EMBL" id="CP000934">
    <property type="protein sequence ID" value="ACE84013.1"/>
    <property type="molecule type" value="Genomic_DNA"/>
</dbReference>
<name>B3PEP7_CELJU</name>
<accession>B3PEP7</accession>
<keyword evidence="2" id="KW-1185">Reference proteome</keyword>
<reference evidence="1 2" key="1">
    <citation type="journal article" date="2008" name="J. Bacteriol.">
        <title>Insights into plant cell wall degradation from the genome sequence of the soil bacterium Cellvibrio japonicus.</title>
        <authorList>
            <person name="Deboy R.T."/>
            <person name="Mongodin E.F."/>
            <person name="Fouts D.E."/>
            <person name="Tailford L.E."/>
            <person name="Khouri H."/>
            <person name="Emerson J.B."/>
            <person name="Mohamoud Y."/>
            <person name="Watkins K."/>
            <person name="Henrissat B."/>
            <person name="Gilbert H.J."/>
            <person name="Nelson K.E."/>
        </authorList>
    </citation>
    <scope>NUCLEOTIDE SEQUENCE [LARGE SCALE GENOMIC DNA]</scope>
    <source>
        <strain evidence="1 2">Ueda107</strain>
    </source>
</reference>
<dbReference type="Proteomes" id="UP000001036">
    <property type="component" value="Chromosome"/>
</dbReference>
<dbReference type="KEGG" id="cja:CJA_0026"/>
<evidence type="ECO:0000313" key="2">
    <source>
        <dbReference type="Proteomes" id="UP000001036"/>
    </source>
</evidence>
<evidence type="ECO:0000313" key="1">
    <source>
        <dbReference type="EMBL" id="ACE84013.1"/>
    </source>
</evidence>
<sequence>MTILALWVSPKTNALGLPGFGCYQDVDWIQYFDIFISIQ</sequence>